<feature type="transmembrane region" description="Helical" evidence="5">
    <location>
        <begin position="33"/>
        <end position="51"/>
    </location>
</feature>
<feature type="transmembrane region" description="Helical" evidence="5">
    <location>
        <begin position="210"/>
        <end position="228"/>
    </location>
</feature>
<name>A0ABV1LYV6_9NEIS</name>
<feature type="transmembrane region" description="Helical" evidence="5">
    <location>
        <begin position="172"/>
        <end position="190"/>
    </location>
</feature>
<feature type="transmembrane region" description="Helical" evidence="5">
    <location>
        <begin position="58"/>
        <end position="80"/>
    </location>
</feature>
<dbReference type="InterPro" id="IPR050638">
    <property type="entry name" value="AA-Vitamin_Transporters"/>
</dbReference>
<feature type="transmembrane region" description="Helical" evidence="5">
    <location>
        <begin position="7"/>
        <end position="27"/>
    </location>
</feature>
<evidence type="ECO:0000256" key="1">
    <source>
        <dbReference type="ARBA" id="ARBA00004141"/>
    </source>
</evidence>
<protein>
    <submittedName>
        <fullName evidence="7">EamA family transporter</fullName>
    </submittedName>
</protein>
<evidence type="ECO:0000256" key="2">
    <source>
        <dbReference type="ARBA" id="ARBA00022692"/>
    </source>
</evidence>
<dbReference type="Proteomes" id="UP001433638">
    <property type="component" value="Unassembled WGS sequence"/>
</dbReference>
<comment type="caution">
    <text evidence="7">The sequence shown here is derived from an EMBL/GenBank/DDBJ whole genome shotgun (WGS) entry which is preliminary data.</text>
</comment>
<dbReference type="PANTHER" id="PTHR32322:SF9">
    <property type="entry name" value="AMINO-ACID METABOLITE EFFLUX PUMP-RELATED"/>
    <property type="match status" value="1"/>
</dbReference>
<evidence type="ECO:0000256" key="5">
    <source>
        <dbReference type="SAM" id="Phobius"/>
    </source>
</evidence>
<organism evidence="7 8">
    <name type="scientific">Vogesella oryzagri</name>
    <dbReference type="NCBI Taxonomy" id="3160864"/>
    <lineage>
        <taxon>Bacteria</taxon>
        <taxon>Pseudomonadati</taxon>
        <taxon>Pseudomonadota</taxon>
        <taxon>Betaproteobacteria</taxon>
        <taxon>Neisseriales</taxon>
        <taxon>Chromobacteriaceae</taxon>
        <taxon>Vogesella</taxon>
    </lineage>
</organism>
<evidence type="ECO:0000313" key="7">
    <source>
        <dbReference type="EMBL" id="MEQ6289066.1"/>
    </source>
</evidence>
<reference evidence="7" key="1">
    <citation type="submission" date="2024-06" db="EMBL/GenBank/DDBJ databases">
        <title>Genome sequence of Vogesella sp. MAHUQ-64.</title>
        <authorList>
            <person name="Huq M.A."/>
        </authorList>
    </citation>
    <scope>NUCLEOTIDE SEQUENCE</scope>
    <source>
        <strain evidence="7">MAHUQ-64</strain>
    </source>
</reference>
<dbReference type="EMBL" id="JBEFLD010000001">
    <property type="protein sequence ID" value="MEQ6289066.1"/>
    <property type="molecule type" value="Genomic_DNA"/>
</dbReference>
<dbReference type="InterPro" id="IPR000620">
    <property type="entry name" value="EamA_dom"/>
</dbReference>
<feature type="domain" description="EamA" evidence="6">
    <location>
        <begin position="7"/>
        <end position="130"/>
    </location>
</feature>
<keyword evidence="8" id="KW-1185">Reference proteome</keyword>
<dbReference type="InterPro" id="IPR037185">
    <property type="entry name" value="EmrE-like"/>
</dbReference>
<dbReference type="SUPFAM" id="SSF103481">
    <property type="entry name" value="Multidrug resistance efflux transporter EmrE"/>
    <property type="match status" value="2"/>
</dbReference>
<keyword evidence="4 5" id="KW-0472">Membrane</keyword>
<feature type="transmembrane region" description="Helical" evidence="5">
    <location>
        <begin position="115"/>
        <end position="134"/>
    </location>
</feature>
<evidence type="ECO:0000259" key="6">
    <source>
        <dbReference type="Pfam" id="PF00892"/>
    </source>
</evidence>
<accession>A0ABV1LYV6</accession>
<evidence type="ECO:0000313" key="8">
    <source>
        <dbReference type="Proteomes" id="UP001433638"/>
    </source>
</evidence>
<dbReference type="PANTHER" id="PTHR32322">
    <property type="entry name" value="INNER MEMBRANE TRANSPORTER"/>
    <property type="match status" value="1"/>
</dbReference>
<dbReference type="RefSeq" id="WP_349582439.1">
    <property type="nucleotide sequence ID" value="NZ_JBEFLD010000001.1"/>
</dbReference>
<evidence type="ECO:0000256" key="3">
    <source>
        <dbReference type="ARBA" id="ARBA00022989"/>
    </source>
</evidence>
<keyword evidence="2 5" id="KW-0812">Transmembrane</keyword>
<gene>
    <name evidence="7" type="ORF">ABNW52_00340</name>
</gene>
<proteinExistence type="predicted"/>
<feature type="transmembrane region" description="Helical" evidence="5">
    <location>
        <begin position="86"/>
        <end position="108"/>
    </location>
</feature>
<feature type="domain" description="EamA" evidence="6">
    <location>
        <begin position="141"/>
        <end position="282"/>
    </location>
</feature>
<keyword evidence="3 5" id="KW-1133">Transmembrane helix</keyword>
<evidence type="ECO:0000256" key="4">
    <source>
        <dbReference type="ARBA" id="ARBA00023136"/>
    </source>
</evidence>
<feature type="transmembrane region" description="Helical" evidence="5">
    <location>
        <begin position="240"/>
        <end position="259"/>
    </location>
</feature>
<feature type="transmembrane region" description="Helical" evidence="5">
    <location>
        <begin position="140"/>
        <end position="160"/>
    </location>
</feature>
<comment type="subcellular location">
    <subcellularLocation>
        <location evidence="1">Membrane</location>
        <topology evidence="1">Multi-pass membrane protein</topology>
    </subcellularLocation>
</comment>
<sequence length="300" mass="32116">MNWQDRLIALAIVAVWGFNFVVIKWGVAGVPPFLLGALRFSAAAAIGLLFVRRPALPWRWLALYGISVGLGQFACLFTAIKLGMPAGLASIVLQSQAFFTLLISLLWLREGFTRWQLSGLLIGSVGLYLIGGLGAAGLPLAGFLLTLCGALSWAFSNVVVRRIVAAGYKPDMLGLVVWSSLTPVLPFFVLSARFESAQIDWSLVLSGKSLFAVAYLALIATLFGYGQWSKLLARHAANVVAPYSLLVPFFGVLSSALVLGERLSFWQLAGGAVLLAGLAVNVFGPRLLARLRRPAVAGQL</sequence>
<feature type="transmembrane region" description="Helical" evidence="5">
    <location>
        <begin position="265"/>
        <end position="284"/>
    </location>
</feature>
<dbReference type="Pfam" id="PF00892">
    <property type="entry name" value="EamA"/>
    <property type="match status" value="2"/>
</dbReference>